<gene>
    <name evidence="2" type="ORF">EA462_14270</name>
</gene>
<evidence type="ECO:0000313" key="2">
    <source>
        <dbReference type="EMBL" id="RQG88017.1"/>
    </source>
</evidence>
<accession>A0A3N6LP46</accession>
<keyword evidence="1" id="KW-0472">Membrane</keyword>
<feature type="transmembrane region" description="Helical" evidence="1">
    <location>
        <begin position="20"/>
        <end position="43"/>
    </location>
</feature>
<dbReference type="Proteomes" id="UP000273828">
    <property type="component" value="Unassembled WGS sequence"/>
</dbReference>
<dbReference type="EMBL" id="REFY01000005">
    <property type="protein sequence ID" value="RQG88017.1"/>
    <property type="molecule type" value="Genomic_DNA"/>
</dbReference>
<feature type="transmembrane region" description="Helical" evidence="1">
    <location>
        <begin position="55"/>
        <end position="74"/>
    </location>
</feature>
<evidence type="ECO:0000313" key="3">
    <source>
        <dbReference type="Proteomes" id="UP000273828"/>
    </source>
</evidence>
<dbReference type="AlphaFoldDB" id="A0A3N6LP46"/>
<name>A0A3N6LP46_9EURY</name>
<sequence>MADGYASVGHPQDEEVTPSTIAKLLLFLVWWFSGIGVGTAFMSPGVIGTTISTELFMAILLSHFCSVLLITVLLPGPEDSTIDQGVDRMFS</sequence>
<protein>
    <submittedName>
        <fullName evidence="2">Uncharacterized protein</fullName>
    </submittedName>
</protein>
<keyword evidence="1" id="KW-0812">Transmembrane</keyword>
<reference evidence="2 3" key="1">
    <citation type="submission" date="2018-10" db="EMBL/GenBank/DDBJ databases">
        <title>Natrarchaeobius chitinivorans gen. nov., sp. nov., and Natrarchaeobius haloalkaliphilus sp. nov., alkaliphilic, chitin-utilizing haloarchaea from hypersaline alkaline lakes.</title>
        <authorList>
            <person name="Sorokin D.Y."/>
            <person name="Elcheninov A.G."/>
            <person name="Kostrikina N.A."/>
            <person name="Bale N.J."/>
            <person name="Sinninghe Damste J.S."/>
            <person name="Khijniak T.V."/>
            <person name="Kublanov I.V."/>
            <person name="Toshchakov S.V."/>
        </authorList>
    </citation>
    <scope>NUCLEOTIDE SEQUENCE [LARGE SCALE GENOMIC DNA]</scope>
    <source>
        <strain evidence="2 3">AArcht-Sl</strain>
    </source>
</reference>
<proteinExistence type="predicted"/>
<keyword evidence="1" id="KW-1133">Transmembrane helix</keyword>
<comment type="caution">
    <text evidence="2">The sequence shown here is derived from an EMBL/GenBank/DDBJ whole genome shotgun (WGS) entry which is preliminary data.</text>
</comment>
<keyword evidence="3" id="KW-1185">Reference proteome</keyword>
<organism evidence="2 3">
    <name type="scientific">Natrarchaeobius halalkaliphilus</name>
    <dbReference type="NCBI Taxonomy" id="1679091"/>
    <lineage>
        <taxon>Archaea</taxon>
        <taxon>Methanobacteriati</taxon>
        <taxon>Methanobacteriota</taxon>
        <taxon>Stenosarchaea group</taxon>
        <taxon>Halobacteria</taxon>
        <taxon>Halobacteriales</taxon>
        <taxon>Natrialbaceae</taxon>
        <taxon>Natrarchaeobius</taxon>
    </lineage>
</organism>
<dbReference type="RefSeq" id="WP_124179212.1">
    <property type="nucleotide sequence ID" value="NZ_REFY01000005.1"/>
</dbReference>
<evidence type="ECO:0000256" key="1">
    <source>
        <dbReference type="SAM" id="Phobius"/>
    </source>
</evidence>